<name>A0A1I3ZW15_9ACTN</name>
<evidence type="ECO:0000256" key="1">
    <source>
        <dbReference type="SAM" id="Phobius"/>
    </source>
</evidence>
<sequence>MSTPHGPLELSVGASTGAKIGVALFAIPFIGVPLFVISRVVRADELFSERLSLGLSFLSALVPLAVMVVFLVNALGTFRLRAVLTGSVLEVRQTFTTRRADLARATVWLDSSPEYLDAGQGRRPTGRRIPHLYAQEQGGARVRIRLRTAGGFLPPHELVALADAVESGRRTGPEAERASQAADLLRRLGTDPITRIL</sequence>
<proteinExistence type="predicted"/>
<protein>
    <submittedName>
        <fullName evidence="2">Uncharacterized protein</fullName>
    </submittedName>
</protein>
<dbReference type="RefSeq" id="WP_143121129.1">
    <property type="nucleotide sequence ID" value="NZ_FOQY01000026.1"/>
</dbReference>
<keyword evidence="1" id="KW-1133">Transmembrane helix</keyword>
<reference evidence="3" key="1">
    <citation type="submission" date="2016-10" db="EMBL/GenBank/DDBJ databases">
        <authorList>
            <person name="Varghese N."/>
            <person name="Submissions S."/>
        </authorList>
    </citation>
    <scope>NUCLEOTIDE SEQUENCE [LARGE SCALE GENOMIC DNA]</scope>
    <source>
        <strain evidence="3">CGMCC 4.2126</strain>
    </source>
</reference>
<dbReference type="Proteomes" id="UP000199111">
    <property type="component" value="Unassembled WGS sequence"/>
</dbReference>
<dbReference type="EMBL" id="FOQY01000026">
    <property type="protein sequence ID" value="SFK48275.1"/>
    <property type="molecule type" value="Genomic_DNA"/>
</dbReference>
<keyword evidence="1" id="KW-0472">Membrane</keyword>
<accession>A0A1I3ZW15</accession>
<feature type="transmembrane region" description="Helical" evidence="1">
    <location>
        <begin position="20"/>
        <end position="41"/>
    </location>
</feature>
<feature type="transmembrane region" description="Helical" evidence="1">
    <location>
        <begin position="53"/>
        <end position="75"/>
    </location>
</feature>
<evidence type="ECO:0000313" key="3">
    <source>
        <dbReference type="Proteomes" id="UP000199111"/>
    </source>
</evidence>
<evidence type="ECO:0000313" key="2">
    <source>
        <dbReference type="EMBL" id="SFK48275.1"/>
    </source>
</evidence>
<dbReference type="AlphaFoldDB" id="A0A1I3ZW15"/>
<keyword evidence="3" id="KW-1185">Reference proteome</keyword>
<dbReference type="GeneID" id="96301659"/>
<gene>
    <name evidence="2" type="ORF">SAMN05216275_12677</name>
</gene>
<keyword evidence="1" id="KW-0812">Transmembrane</keyword>
<organism evidence="2 3">
    <name type="scientific">Streptosporangium canum</name>
    <dbReference type="NCBI Taxonomy" id="324952"/>
    <lineage>
        <taxon>Bacteria</taxon>
        <taxon>Bacillati</taxon>
        <taxon>Actinomycetota</taxon>
        <taxon>Actinomycetes</taxon>
        <taxon>Streptosporangiales</taxon>
        <taxon>Streptosporangiaceae</taxon>
        <taxon>Streptosporangium</taxon>
    </lineage>
</organism>